<dbReference type="InterPro" id="IPR032675">
    <property type="entry name" value="LRR_dom_sf"/>
</dbReference>
<sequence>MSTCSESGPPQEALFFVLAFLPVFELVSMSQVCKSLRDAINNNMPWLSVVVEPPLNKGLSDDILMKVTSKANGRLRVLSLKNCVKVTDEGLLKVVEENPFISKSGVAIPPLSKAPVQGIVTLGALGPPQEALFFVLAFLPVFELVSMSQVCKSLRDAINNNMPWLSVVVEPPLNKGLSDDILMKVTSKANGRLRVLSLKNCVKVTDEGLLKVVEENPFISKLYTPGCTSITPEGLIEAVKLLTKNNHSLKSIKINGINNMKKEDLETLHNLMDLDRTQQKKGKILYHEHKKCSSLGHEEIDRSIDVDVCPKCSSVRMVFDCPGDFCPRKQQHWTIECRGCDNCIPRCEECGICITGQELAEAAFADALCLECWLQLPECNFCNKPYCNQHAHQGCCKFSGSSGFVCTACHAKLS</sequence>
<gene>
    <name evidence="3" type="ORF">OLEA9_A081765</name>
</gene>
<dbReference type="InterPro" id="IPR050648">
    <property type="entry name" value="F-box_LRR-repeat"/>
</dbReference>
<dbReference type="OrthoDB" id="10044893at2759"/>
<dbReference type="Pfam" id="PF00646">
    <property type="entry name" value="F-box"/>
    <property type="match status" value="2"/>
</dbReference>
<evidence type="ECO:0000313" key="3">
    <source>
        <dbReference type="EMBL" id="CAA3024901.1"/>
    </source>
</evidence>
<feature type="signal peptide" evidence="1">
    <location>
        <begin position="1"/>
        <end position="29"/>
    </location>
</feature>
<dbReference type="InterPro" id="IPR001810">
    <property type="entry name" value="F-box_dom"/>
</dbReference>
<evidence type="ECO:0000313" key="4">
    <source>
        <dbReference type="Proteomes" id="UP000594638"/>
    </source>
</evidence>
<dbReference type="InterPro" id="IPR017900">
    <property type="entry name" value="4Fe4S_Fe_S_CS"/>
</dbReference>
<dbReference type="Gene3D" id="1.20.1280.50">
    <property type="match status" value="2"/>
</dbReference>
<dbReference type="PANTHER" id="PTHR13382">
    <property type="entry name" value="MITOCHONDRIAL ATP SYNTHASE COUPLING FACTOR B"/>
    <property type="match status" value="1"/>
</dbReference>
<organism evidence="3 4">
    <name type="scientific">Olea europaea subsp. europaea</name>
    <dbReference type="NCBI Taxonomy" id="158383"/>
    <lineage>
        <taxon>Eukaryota</taxon>
        <taxon>Viridiplantae</taxon>
        <taxon>Streptophyta</taxon>
        <taxon>Embryophyta</taxon>
        <taxon>Tracheophyta</taxon>
        <taxon>Spermatophyta</taxon>
        <taxon>Magnoliopsida</taxon>
        <taxon>eudicotyledons</taxon>
        <taxon>Gunneridae</taxon>
        <taxon>Pentapetalae</taxon>
        <taxon>asterids</taxon>
        <taxon>lamiids</taxon>
        <taxon>Lamiales</taxon>
        <taxon>Oleaceae</taxon>
        <taxon>Oleeae</taxon>
        <taxon>Olea</taxon>
    </lineage>
</organism>
<dbReference type="InterPro" id="IPR036047">
    <property type="entry name" value="F-box-like_dom_sf"/>
</dbReference>
<dbReference type="Gramene" id="OE9A081765T1">
    <property type="protein sequence ID" value="OE9A081765C1"/>
    <property type="gene ID" value="OE9A081765"/>
</dbReference>
<dbReference type="Gene3D" id="3.80.10.10">
    <property type="entry name" value="Ribonuclease Inhibitor"/>
    <property type="match status" value="1"/>
</dbReference>
<dbReference type="SUPFAM" id="SSF81383">
    <property type="entry name" value="F-box domain"/>
    <property type="match status" value="2"/>
</dbReference>
<accession>A0A8S0V1X1</accession>
<comment type="caution">
    <text evidence="3">The sequence shown here is derived from an EMBL/GenBank/DDBJ whole genome shotgun (WGS) entry which is preliminary data.</text>
</comment>
<keyword evidence="1" id="KW-0732">Signal</keyword>
<reference evidence="3 4" key="1">
    <citation type="submission" date="2019-12" db="EMBL/GenBank/DDBJ databases">
        <authorList>
            <person name="Alioto T."/>
            <person name="Alioto T."/>
            <person name="Gomez Garrido J."/>
        </authorList>
    </citation>
    <scope>NUCLEOTIDE SEQUENCE [LARGE SCALE GENOMIC DNA]</scope>
</reference>
<dbReference type="GO" id="GO:0005737">
    <property type="term" value="C:cytoplasm"/>
    <property type="evidence" value="ECO:0007669"/>
    <property type="project" value="TreeGrafter"/>
</dbReference>
<evidence type="ECO:0000256" key="1">
    <source>
        <dbReference type="SAM" id="SignalP"/>
    </source>
</evidence>
<dbReference type="InterPro" id="IPR006553">
    <property type="entry name" value="Leu-rich_rpt_Cys-con_subtyp"/>
</dbReference>
<protein>
    <submittedName>
        <fullName evidence="3">F-box SKIP28</fullName>
    </submittedName>
</protein>
<feature type="chain" id="PRO_5035713390" evidence="1">
    <location>
        <begin position="30"/>
        <end position="414"/>
    </location>
</feature>
<feature type="domain" description="F-box" evidence="2">
    <location>
        <begin position="121"/>
        <end position="167"/>
    </location>
</feature>
<name>A0A8S0V1X1_OLEEU</name>
<dbReference type="PROSITE" id="PS00198">
    <property type="entry name" value="4FE4S_FER_1"/>
    <property type="match status" value="1"/>
</dbReference>
<feature type="domain" description="F-box" evidence="2">
    <location>
        <begin position="3"/>
        <end position="49"/>
    </location>
</feature>
<evidence type="ECO:0000259" key="2">
    <source>
        <dbReference type="PROSITE" id="PS50181"/>
    </source>
</evidence>
<dbReference type="AlphaFoldDB" id="A0A8S0V1X1"/>
<proteinExistence type="predicted"/>
<dbReference type="SMART" id="SM00367">
    <property type="entry name" value="LRR_CC"/>
    <property type="match status" value="3"/>
</dbReference>
<dbReference type="PROSITE" id="PS50181">
    <property type="entry name" value="FBOX"/>
    <property type="match status" value="2"/>
</dbReference>
<dbReference type="SMART" id="SM00256">
    <property type="entry name" value="FBOX"/>
    <property type="match status" value="2"/>
</dbReference>
<dbReference type="SUPFAM" id="SSF52047">
    <property type="entry name" value="RNI-like"/>
    <property type="match status" value="1"/>
</dbReference>
<dbReference type="PANTHER" id="PTHR13382:SF16">
    <property type="entry name" value="F-BOX PROTEIN SKIP28"/>
    <property type="match status" value="1"/>
</dbReference>
<dbReference type="Proteomes" id="UP000594638">
    <property type="component" value="Unassembled WGS sequence"/>
</dbReference>
<keyword evidence="4" id="KW-1185">Reference proteome</keyword>
<dbReference type="EMBL" id="CACTIH010009119">
    <property type="protein sequence ID" value="CAA3024901.1"/>
    <property type="molecule type" value="Genomic_DNA"/>
</dbReference>